<evidence type="ECO:0000259" key="6">
    <source>
        <dbReference type="SMART" id="SM01144"/>
    </source>
</evidence>
<dbReference type="Proteomes" id="UP000321514">
    <property type="component" value="Unassembled WGS sequence"/>
</dbReference>
<dbReference type="EMBL" id="BJXR01000030">
    <property type="protein sequence ID" value="GEN08925.1"/>
    <property type="molecule type" value="Genomic_DNA"/>
</dbReference>
<dbReference type="Pfam" id="PF03942">
    <property type="entry name" value="DTW"/>
    <property type="match status" value="1"/>
</dbReference>
<evidence type="ECO:0000313" key="7">
    <source>
        <dbReference type="EMBL" id="GEN08925.1"/>
    </source>
</evidence>
<dbReference type="InterPro" id="IPR039262">
    <property type="entry name" value="DTWD2/TAPT"/>
</dbReference>
<evidence type="ECO:0000313" key="8">
    <source>
        <dbReference type="EMBL" id="SEU28612.1"/>
    </source>
</evidence>
<dbReference type="EMBL" id="FOIB01000008">
    <property type="protein sequence ID" value="SEU28612.1"/>
    <property type="molecule type" value="Genomic_DNA"/>
</dbReference>
<feature type="domain" description="DTW" evidence="6">
    <location>
        <begin position="7"/>
        <end position="188"/>
    </location>
</feature>
<dbReference type="Proteomes" id="UP000183760">
    <property type="component" value="Unassembled WGS sequence"/>
</dbReference>
<evidence type="ECO:0000256" key="4">
    <source>
        <dbReference type="ARBA" id="ARBA00022694"/>
    </source>
</evidence>
<dbReference type="STRING" id="1334629.MFUL124B02_15050"/>
<evidence type="ECO:0000256" key="5">
    <source>
        <dbReference type="ARBA" id="ARBA00034489"/>
    </source>
</evidence>
<dbReference type="GO" id="GO:0016432">
    <property type="term" value="F:tRNA-uridine aminocarboxypropyltransferase activity"/>
    <property type="evidence" value="ECO:0007669"/>
    <property type="project" value="UniProtKB-EC"/>
</dbReference>
<reference evidence="7 10" key="2">
    <citation type="submission" date="2019-07" db="EMBL/GenBank/DDBJ databases">
        <title>Whole genome shotgun sequence of Myxococcus fulvus NBRC 100333.</title>
        <authorList>
            <person name="Hosoyama A."/>
            <person name="Uohara A."/>
            <person name="Ohji S."/>
            <person name="Ichikawa N."/>
        </authorList>
    </citation>
    <scope>NUCLEOTIDE SEQUENCE [LARGE SCALE GENOMIC DNA]</scope>
    <source>
        <strain evidence="7 10">NBRC 100333</strain>
    </source>
</reference>
<organism evidence="7 10">
    <name type="scientific">Myxococcus fulvus</name>
    <dbReference type="NCBI Taxonomy" id="33"/>
    <lineage>
        <taxon>Bacteria</taxon>
        <taxon>Pseudomonadati</taxon>
        <taxon>Myxococcota</taxon>
        <taxon>Myxococcia</taxon>
        <taxon>Myxococcales</taxon>
        <taxon>Cystobacterineae</taxon>
        <taxon>Myxococcaceae</taxon>
        <taxon>Myxococcus</taxon>
    </lineage>
</organism>
<keyword evidence="3" id="KW-0949">S-adenosyl-L-methionine</keyword>
<name>A0A511T438_MYXFU</name>
<protein>
    <recommendedName>
        <fullName evidence="1">tRNA-uridine aminocarboxypropyltransferase</fullName>
        <ecNumber evidence="1">2.5.1.25</ecNumber>
    </recommendedName>
</protein>
<keyword evidence="2" id="KW-0808">Transferase</keyword>
<comment type="caution">
    <text evidence="7">The sequence shown here is derived from an EMBL/GenBank/DDBJ whole genome shotgun (WGS) entry which is preliminary data.</text>
</comment>
<keyword evidence="4" id="KW-0819">tRNA processing</keyword>
<proteinExistence type="inferred from homology"/>
<dbReference type="PANTHER" id="PTHR21392">
    <property type="entry name" value="TRNA-URIDINE AMINOCARBOXYPROPYLTRANSFERASE 2"/>
    <property type="match status" value="1"/>
</dbReference>
<evidence type="ECO:0000256" key="1">
    <source>
        <dbReference type="ARBA" id="ARBA00012386"/>
    </source>
</evidence>
<accession>A0A511T438</accession>
<dbReference type="PANTHER" id="PTHR21392:SF0">
    <property type="entry name" value="TRNA-URIDINE AMINOCARBOXYPROPYLTRANSFERASE 2"/>
    <property type="match status" value="1"/>
</dbReference>
<keyword evidence="9" id="KW-1185">Reference proteome</keyword>
<sequence>MSSRVALRPRCDRCYLPSHLCLCAEIPRVQTRTRFLLVQHALEIRKKSNTGRVAALALTNATLLTHGSPADVLDSSLFAEPGTWLLFPDGPELPEDTPPPRQVVVLDGSWSQARRMSQRLPTLRLLPRLVLPPPPPGMLHLREPSHPAGMSTLDAIARAVELLEGPQTAAPLARLAQLRVQRIAECGSLNREAMGPGR</sequence>
<evidence type="ECO:0000256" key="3">
    <source>
        <dbReference type="ARBA" id="ARBA00022691"/>
    </source>
</evidence>
<gene>
    <name evidence="7" type="ORF">MFU01_39620</name>
    <name evidence="8" type="ORF">SAMN05443572_10838</name>
</gene>
<evidence type="ECO:0000256" key="2">
    <source>
        <dbReference type="ARBA" id="ARBA00022679"/>
    </source>
</evidence>
<dbReference type="GO" id="GO:0008033">
    <property type="term" value="P:tRNA processing"/>
    <property type="evidence" value="ECO:0007669"/>
    <property type="project" value="UniProtKB-KW"/>
</dbReference>
<evidence type="ECO:0000313" key="9">
    <source>
        <dbReference type="Proteomes" id="UP000183760"/>
    </source>
</evidence>
<dbReference type="SMART" id="SM01144">
    <property type="entry name" value="DTW"/>
    <property type="match status" value="1"/>
</dbReference>
<comment type="similarity">
    <text evidence="5">Belongs to the TDD superfamily. DTWD2 family.</text>
</comment>
<dbReference type="RefSeq" id="WP_046712629.1">
    <property type="nucleotide sequence ID" value="NZ_BJXR01000030.1"/>
</dbReference>
<dbReference type="EC" id="2.5.1.25" evidence="1"/>
<dbReference type="OrthoDB" id="370626at2"/>
<dbReference type="InterPro" id="IPR005636">
    <property type="entry name" value="DTW"/>
</dbReference>
<dbReference type="AlphaFoldDB" id="A0A511T438"/>
<evidence type="ECO:0000313" key="10">
    <source>
        <dbReference type="Proteomes" id="UP000321514"/>
    </source>
</evidence>
<reference evidence="8 9" key="1">
    <citation type="submission" date="2016-10" db="EMBL/GenBank/DDBJ databases">
        <authorList>
            <person name="Varghese N."/>
            <person name="Submissions S."/>
        </authorList>
    </citation>
    <scope>NUCLEOTIDE SEQUENCE [LARGE SCALE GENOMIC DNA]</scope>
    <source>
        <strain evidence="8 9">DSM 16525</strain>
    </source>
</reference>